<sequence length="190" mass="21384">MIYLIRHASPLVNYKRCGAVSAKLLLDVYNQTSIIDEDEIAGFLSQPDLSQPLLASEANVISSPVNRAYATACRLFEAARVQQDSRLQEYDLRLSAIPFLRMGLRQWFALHRILWLLGVSLGAIPRKKEYLRAVGVADELYKSCSETGETTIVISHGMFLRTVRKTLQKQGMQARTVYRSGCFTVESLTP</sequence>
<organism evidence="1 2">
    <name type="scientific">Pseudomonas lini</name>
    <dbReference type="NCBI Taxonomy" id="163011"/>
    <lineage>
        <taxon>Bacteria</taxon>
        <taxon>Pseudomonadati</taxon>
        <taxon>Pseudomonadota</taxon>
        <taxon>Gammaproteobacteria</taxon>
        <taxon>Pseudomonadales</taxon>
        <taxon>Pseudomonadaceae</taxon>
        <taxon>Pseudomonas</taxon>
    </lineage>
</organism>
<dbReference type="Proteomes" id="UP000284168">
    <property type="component" value="Unassembled WGS sequence"/>
</dbReference>
<dbReference type="Gene3D" id="3.40.50.1240">
    <property type="entry name" value="Phosphoglycerate mutase-like"/>
    <property type="match status" value="1"/>
</dbReference>
<evidence type="ECO:0000313" key="2">
    <source>
        <dbReference type="Proteomes" id="UP000284168"/>
    </source>
</evidence>
<proteinExistence type="predicted"/>
<comment type="caution">
    <text evidence="1">The sequence shown here is derived from an EMBL/GenBank/DDBJ whole genome shotgun (WGS) entry which is preliminary data.</text>
</comment>
<reference evidence="1 2" key="1">
    <citation type="submission" date="2016-10" db="EMBL/GenBank/DDBJ databases">
        <title>Comparative genome analysis of multiple Pseudomonas spp. focuses on biocontrol and plant growth promoting traits.</title>
        <authorList>
            <person name="Tao X.-Y."/>
            <person name="Taylor C.G."/>
        </authorList>
    </citation>
    <scope>NUCLEOTIDE SEQUENCE [LARGE SCALE GENOMIC DNA]</scope>
    <source>
        <strain evidence="1 2">48C10</strain>
    </source>
</reference>
<dbReference type="EMBL" id="MOBN01000036">
    <property type="protein sequence ID" value="RON25255.1"/>
    <property type="molecule type" value="Genomic_DNA"/>
</dbReference>
<gene>
    <name evidence="1" type="ORF">BK663_20050</name>
</gene>
<protein>
    <submittedName>
        <fullName evidence="1">Histidine phosphatase family protein</fullName>
    </submittedName>
</protein>
<evidence type="ECO:0000313" key="1">
    <source>
        <dbReference type="EMBL" id="RON25255.1"/>
    </source>
</evidence>
<accession>A0A423III9</accession>
<name>A0A423III9_9PSED</name>
<dbReference type="InterPro" id="IPR029033">
    <property type="entry name" value="His_PPase_superfam"/>
</dbReference>
<dbReference type="AlphaFoldDB" id="A0A423III9"/>
<dbReference type="SUPFAM" id="SSF53254">
    <property type="entry name" value="Phosphoglycerate mutase-like"/>
    <property type="match status" value="1"/>
</dbReference>